<dbReference type="Gene3D" id="1.10.10.60">
    <property type="entry name" value="Homeodomain-like"/>
    <property type="match status" value="1"/>
</dbReference>
<evidence type="ECO:0008006" key="3">
    <source>
        <dbReference type="Google" id="ProtNLM"/>
    </source>
</evidence>
<comment type="caution">
    <text evidence="1">The sequence shown here is derived from an EMBL/GenBank/DDBJ whole genome shotgun (WGS) entry which is preliminary data.</text>
</comment>
<dbReference type="Proteomes" id="UP000318186">
    <property type="component" value="Unassembled WGS sequence"/>
</dbReference>
<evidence type="ECO:0000313" key="1">
    <source>
        <dbReference type="EMBL" id="TWG03876.1"/>
    </source>
</evidence>
<organism evidence="1 2">
    <name type="scientific">Streptomyces brevispora</name>
    <dbReference type="NCBI Taxonomy" id="887462"/>
    <lineage>
        <taxon>Bacteria</taxon>
        <taxon>Bacillati</taxon>
        <taxon>Actinomycetota</taxon>
        <taxon>Actinomycetes</taxon>
        <taxon>Kitasatosporales</taxon>
        <taxon>Streptomycetaceae</taxon>
        <taxon>Streptomyces</taxon>
    </lineage>
</organism>
<gene>
    <name evidence="1" type="ORF">FHX80_112313</name>
</gene>
<evidence type="ECO:0000313" key="2">
    <source>
        <dbReference type="Proteomes" id="UP000318186"/>
    </source>
</evidence>
<reference evidence="1 2" key="1">
    <citation type="submission" date="2019-06" db="EMBL/GenBank/DDBJ databases">
        <title>Sequencing the genomes of 1000 actinobacteria strains.</title>
        <authorList>
            <person name="Klenk H.-P."/>
        </authorList>
    </citation>
    <scope>NUCLEOTIDE SEQUENCE [LARGE SCALE GENOMIC DNA]</scope>
    <source>
        <strain evidence="1 2">DSM 42059</strain>
    </source>
</reference>
<name>A0A561UWZ6_9ACTN</name>
<sequence length="168" mass="18168">MNAWGDPPSTQPSELPVQDIIERYEDHESASALGAAYGVSTRTILRVLSRHDVPRRGNRLVLPLSNDEIALRYTEGREQIQVIAEDLGVSRHTVAKRLDEKGVRRTVGHRGLELSDAAMAARRSAGESARSIAADLGISHTTVLKRTRALLRGTTPTNVAPDPAGGCT</sequence>
<dbReference type="AlphaFoldDB" id="A0A561UWZ6"/>
<protein>
    <recommendedName>
        <fullName evidence="3">Homeodomain-like domain-containing protein</fullName>
    </recommendedName>
</protein>
<proteinExistence type="predicted"/>
<accession>A0A561UWZ6</accession>
<dbReference type="EMBL" id="VIWW01000001">
    <property type="protein sequence ID" value="TWG03876.1"/>
    <property type="molecule type" value="Genomic_DNA"/>
</dbReference>